<proteinExistence type="predicted"/>
<protein>
    <submittedName>
        <fullName evidence="1">Uncharacterized protein</fullName>
    </submittedName>
</protein>
<evidence type="ECO:0000313" key="1">
    <source>
        <dbReference type="EMBL" id="GAA3828601.1"/>
    </source>
</evidence>
<dbReference type="EMBL" id="BAAAZR010000027">
    <property type="protein sequence ID" value="GAA3828601.1"/>
    <property type="molecule type" value="Genomic_DNA"/>
</dbReference>
<dbReference type="RefSeq" id="WP_344946756.1">
    <property type="nucleotide sequence ID" value="NZ_BAAAZR010000027.1"/>
</dbReference>
<organism evidence="1 2">
    <name type="scientific">Sphaerisporangium flaviroseum</name>
    <dbReference type="NCBI Taxonomy" id="509199"/>
    <lineage>
        <taxon>Bacteria</taxon>
        <taxon>Bacillati</taxon>
        <taxon>Actinomycetota</taxon>
        <taxon>Actinomycetes</taxon>
        <taxon>Streptosporangiales</taxon>
        <taxon>Streptosporangiaceae</taxon>
        <taxon>Sphaerisporangium</taxon>
    </lineage>
</organism>
<name>A0ABP7IWP0_9ACTN</name>
<dbReference type="Proteomes" id="UP001500888">
    <property type="component" value="Unassembled WGS sequence"/>
</dbReference>
<reference evidence="2" key="1">
    <citation type="journal article" date="2019" name="Int. J. Syst. Evol. Microbiol.">
        <title>The Global Catalogue of Microorganisms (GCM) 10K type strain sequencing project: providing services to taxonomists for standard genome sequencing and annotation.</title>
        <authorList>
            <consortium name="The Broad Institute Genomics Platform"/>
            <consortium name="The Broad Institute Genome Sequencing Center for Infectious Disease"/>
            <person name="Wu L."/>
            <person name="Ma J."/>
        </authorList>
    </citation>
    <scope>NUCLEOTIDE SEQUENCE [LARGE SCALE GENOMIC DNA]</scope>
    <source>
        <strain evidence="2">JCM 16908</strain>
    </source>
</reference>
<keyword evidence="2" id="KW-1185">Reference proteome</keyword>
<comment type="caution">
    <text evidence="1">The sequence shown here is derived from an EMBL/GenBank/DDBJ whole genome shotgun (WGS) entry which is preliminary data.</text>
</comment>
<sequence length="80" mass="8013">MTGTCSETGAWSAAGVGPQHDDFAVALASVWPAGFGPQHELFAAAGAACFSAAGLGLQHELFVSVFAAGTGSLWEADQNS</sequence>
<accession>A0ABP7IWP0</accession>
<evidence type="ECO:0000313" key="2">
    <source>
        <dbReference type="Proteomes" id="UP001500888"/>
    </source>
</evidence>
<gene>
    <name evidence="1" type="ORF">GCM10022226_56780</name>
</gene>